<dbReference type="InterPro" id="IPR000276">
    <property type="entry name" value="GPCR_Rhodpsn"/>
</dbReference>
<dbReference type="PRINTS" id="PR00237">
    <property type="entry name" value="GPCRRHODOPSN"/>
</dbReference>
<reference evidence="8" key="1">
    <citation type="submission" date="2022-11" db="UniProtKB">
        <authorList>
            <consortium name="WormBaseParasite"/>
        </authorList>
    </citation>
    <scope>IDENTIFICATION</scope>
</reference>
<proteinExistence type="predicted"/>
<dbReference type="GO" id="GO:0016020">
    <property type="term" value="C:membrane"/>
    <property type="evidence" value="ECO:0007669"/>
    <property type="project" value="UniProtKB-SubCell"/>
</dbReference>
<dbReference type="PROSITE" id="PS50262">
    <property type="entry name" value="G_PROTEIN_RECEP_F1_2"/>
    <property type="match status" value="1"/>
</dbReference>
<dbReference type="GO" id="GO:0004930">
    <property type="term" value="F:G protein-coupled receptor activity"/>
    <property type="evidence" value="ECO:0007669"/>
    <property type="project" value="InterPro"/>
</dbReference>
<feature type="transmembrane region" description="Helical" evidence="5">
    <location>
        <begin position="49"/>
        <end position="68"/>
    </location>
</feature>
<keyword evidence="7" id="KW-1185">Reference proteome</keyword>
<dbReference type="InterPro" id="IPR019424">
    <property type="entry name" value="7TM_GPCR_Srsx"/>
</dbReference>
<name>A0A914W8B7_9BILA</name>
<dbReference type="Proteomes" id="UP000887566">
    <property type="component" value="Unplaced"/>
</dbReference>
<evidence type="ECO:0000256" key="4">
    <source>
        <dbReference type="ARBA" id="ARBA00023136"/>
    </source>
</evidence>
<evidence type="ECO:0000256" key="1">
    <source>
        <dbReference type="ARBA" id="ARBA00004370"/>
    </source>
</evidence>
<dbReference type="Pfam" id="PF10320">
    <property type="entry name" value="7TM_GPCR_Srsx"/>
    <property type="match status" value="1"/>
</dbReference>
<feature type="domain" description="G-protein coupled receptors family 1 profile" evidence="6">
    <location>
        <begin position="31"/>
        <end position="120"/>
    </location>
</feature>
<comment type="subcellular location">
    <subcellularLocation>
        <location evidence="1">Membrane</location>
    </subcellularLocation>
</comment>
<dbReference type="SUPFAM" id="SSF81321">
    <property type="entry name" value="Family A G protein-coupled receptor-like"/>
    <property type="match status" value="1"/>
</dbReference>
<dbReference type="AlphaFoldDB" id="A0A914W8B7"/>
<feature type="transmembrane region" description="Helical" evidence="5">
    <location>
        <begin position="88"/>
        <end position="107"/>
    </location>
</feature>
<dbReference type="WBParaSite" id="PSAMB.scaffold343size55727.g4809.t1">
    <property type="protein sequence ID" value="PSAMB.scaffold343size55727.g4809.t1"/>
    <property type="gene ID" value="PSAMB.scaffold343size55727.g4809"/>
</dbReference>
<dbReference type="InterPro" id="IPR017452">
    <property type="entry name" value="GPCR_Rhodpsn_7TM"/>
</dbReference>
<evidence type="ECO:0000256" key="3">
    <source>
        <dbReference type="ARBA" id="ARBA00022989"/>
    </source>
</evidence>
<keyword evidence="3 5" id="KW-1133">Transmembrane helix</keyword>
<dbReference type="Gene3D" id="1.20.1070.10">
    <property type="entry name" value="Rhodopsin 7-helix transmembrane proteins"/>
    <property type="match status" value="1"/>
</dbReference>
<sequence>MNLTAEQGEILSNIMPGVILMLIISMFGFLGNFTIVITTIYSKKLSSKCNVLIAMLAVSDFITQLAHLPYGYFAFTGTLVQRLDFCHIIMTPSLISMNFGTSLIWMIGLDRLLSVMYPAG</sequence>
<feature type="transmembrane region" description="Helical" evidence="5">
    <location>
        <begin position="14"/>
        <end position="37"/>
    </location>
</feature>
<evidence type="ECO:0000313" key="7">
    <source>
        <dbReference type="Proteomes" id="UP000887566"/>
    </source>
</evidence>
<protein>
    <submittedName>
        <fullName evidence="8">G-protein coupled receptors family 1 profile domain-containing protein</fullName>
    </submittedName>
</protein>
<evidence type="ECO:0000256" key="2">
    <source>
        <dbReference type="ARBA" id="ARBA00022692"/>
    </source>
</evidence>
<evidence type="ECO:0000313" key="8">
    <source>
        <dbReference type="WBParaSite" id="PSAMB.scaffold343size55727.g4809.t1"/>
    </source>
</evidence>
<evidence type="ECO:0000256" key="5">
    <source>
        <dbReference type="SAM" id="Phobius"/>
    </source>
</evidence>
<accession>A0A914W8B7</accession>
<keyword evidence="2 5" id="KW-0812">Transmembrane</keyword>
<organism evidence="7 8">
    <name type="scientific">Plectus sambesii</name>
    <dbReference type="NCBI Taxonomy" id="2011161"/>
    <lineage>
        <taxon>Eukaryota</taxon>
        <taxon>Metazoa</taxon>
        <taxon>Ecdysozoa</taxon>
        <taxon>Nematoda</taxon>
        <taxon>Chromadorea</taxon>
        <taxon>Plectida</taxon>
        <taxon>Plectina</taxon>
        <taxon>Plectoidea</taxon>
        <taxon>Plectidae</taxon>
        <taxon>Plectus</taxon>
    </lineage>
</organism>
<dbReference type="InterPro" id="IPR047130">
    <property type="entry name" value="7TM_GPCR_Srsx_nematod"/>
</dbReference>
<evidence type="ECO:0000259" key="6">
    <source>
        <dbReference type="PROSITE" id="PS50262"/>
    </source>
</evidence>
<dbReference type="PANTHER" id="PTHR23360">
    <property type="entry name" value="G-PROTEIN COUPLED RECEPTORS FAMILY 1 PROFILE DOMAIN-CONTAINING PROTEIN-RELATED"/>
    <property type="match status" value="1"/>
</dbReference>
<dbReference type="PANTHER" id="PTHR23360:SF5">
    <property type="entry name" value="G-PROTEIN COUPLED RECEPTORS FAMILY 1 PROFILE DOMAIN-CONTAINING PROTEIN"/>
    <property type="match status" value="1"/>
</dbReference>
<keyword evidence="4 5" id="KW-0472">Membrane</keyword>